<dbReference type="Pfam" id="PF04314">
    <property type="entry name" value="PCuAC"/>
    <property type="match status" value="1"/>
</dbReference>
<dbReference type="Pfam" id="PF07987">
    <property type="entry name" value="DUF1775"/>
    <property type="match status" value="1"/>
</dbReference>
<gene>
    <name evidence="3" type="ORF">DES45_101544</name>
</gene>
<name>A0A370HUT9_9HYPH</name>
<dbReference type="InterPro" id="IPR007410">
    <property type="entry name" value="LpqE-like"/>
</dbReference>
<dbReference type="Proteomes" id="UP000254925">
    <property type="component" value="Unassembled WGS sequence"/>
</dbReference>
<feature type="signal peptide" evidence="1">
    <location>
        <begin position="1"/>
        <end position="24"/>
    </location>
</feature>
<sequence>MTTSSPAGALVAAALLAISTPALAHVSFETAQAAPDSTYKGVLGIPHGCDGQPTLKVRIRIPEGVIDARPMPKAGWTLETVRAPYARTYRLHGKPVSEGVTEIVWSGSLEDGHYDEFTFQARITDAFRGGTTVYFPVEQTCANGTEAWTEIPADGQDPHSLKSPAPGVRLVGAASAVRSDTAGPLKVEEAWSRATPPGAKVGGGYLKVTNTGSQSDRLTGGTLPQAGRVEVHSMALDGTVMRMAPVEGGLEIKPGETVELKPGGYHLMFMDLKEPLTPGQVLKGTLVFEKAGAVDVQYPVQPLGAQGAPPAGHSHH</sequence>
<dbReference type="PANTHER" id="PTHR36302">
    <property type="entry name" value="BLR7088 PROTEIN"/>
    <property type="match status" value="1"/>
</dbReference>
<proteinExistence type="predicted"/>
<dbReference type="Gene3D" id="2.60.40.2230">
    <property type="entry name" value="Uncharacterised protein YcnI-like PF07987, DUF1775"/>
    <property type="match status" value="1"/>
</dbReference>
<dbReference type="PANTHER" id="PTHR36302:SF1">
    <property type="entry name" value="COPPER CHAPERONE PCU(A)C"/>
    <property type="match status" value="1"/>
</dbReference>
<feature type="domain" description="YncI copper-binding" evidence="2">
    <location>
        <begin position="25"/>
        <end position="170"/>
    </location>
</feature>
<evidence type="ECO:0000259" key="2">
    <source>
        <dbReference type="Pfam" id="PF07987"/>
    </source>
</evidence>
<dbReference type="SUPFAM" id="SSF110087">
    <property type="entry name" value="DR1885-like metal-binding protein"/>
    <property type="match status" value="1"/>
</dbReference>
<evidence type="ECO:0000313" key="4">
    <source>
        <dbReference type="Proteomes" id="UP000254925"/>
    </source>
</evidence>
<dbReference type="Gene3D" id="2.60.40.1890">
    <property type="entry name" value="PCu(A)C copper chaperone"/>
    <property type="match status" value="1"/>
</dbReference>
<dbReference type="PIRSF" id="PIRSF037139">
    <property type="entry name" value="UCP037139"/>
    <property type="match status" value="1"/>
</dbReference>
<feature type="chain" id="PRO_5016587681" description="YncI copper-binding domain-containing protein" evidence="1">
    <location>
        <begin position="25"/>
        <end position="316"/>
    </location>
</feature>
<accession>A0A370HUT9</accession>
<dbReference type="AlphaFoldDB" id="A0A370HUT9"/>
<dbReference type="OrthoDB" id="9796962at2"/>
<dbReference type="InterPro" id="IPR036182">
    <property type="entry name" value="PCuAC_sf"/>
</dbReference>
<organism evidence="3 4">
    <name type="scientific">Microvirga subterranea</name>
    <dbReference type="NCBI Taxonomy" id="186651"/>
    <lineage>
        <taxon>Bacteria</taxon>
        <taxon>Pseudomonadati</taxon>
        <taxon>Pseudomonadota</taxon>
        <taxon>Alphaproteobacteria</taxon>
        <taxon>Hyphomicrobiales</taxon>
        <taxon>Methylobacteriaceae</taxon>
        <taxon>Microvirga</taxon>
    </lineage>
</organism>
<reference evidence="3 4" key="1">
    <citation type="submission" date="2018-07" db="EMBL/GenBank/DDBJ databases">
        <title>Genomic Encyclopedia of Type Strains, Phase IV (KMG-IV): sequencing the most valuable type-strain genomes for metagenomic binning, comparative biology and taxonomic classification.</title>
        <authorList>
            <person name="Goeker M."/>
        </authorList>
    </citation>
    <scope>NUCLEOTIDE SEQUENCE [LARGE SCALE GENOMIC DNA]</scope>
    <source>
        <strain evidence="3 4">DSM 14364</strain>
    </source>
</reference>
<keyword evidence="1" id="KW-0732">Signal</keyword>
<dbReference type="InterPro" id="IPR058248">
    <property type="entry name" value="Lxx211020-like"/>
</dbReference>
<keyword evidence="4" id="KW-1185">Reference proteome</keyword>
<dbReference type="InterPro" id="IPR021174">
    <property type="entry name" value="UCP037139"/>
</dbReference>
<dbReference type="RefSeq" id="WP_114768409.1">
    <property type="nucleotide sequence ID" value="NZ_QQBB01000001.1"/>
</dbReference>
<protein>
    <recommendedName>
        <fullName evidence="2">YncI copper-binding domain-containing protein</fullName>
    </recommendedName>
</protein>
<evidence type="ECO:0000256" key="1">
    <source>
        <dbReference type="SAM" id="SignalP"/>
    </source>
</evidence>
<dbReference type="InterPro" id="IPR012533">
    <property type="entry name" value="YcnI-copper_dom"/>
</dbReference>
<evidence type="ECO:0000313" key="3">
    <source>
        <dbReference type="EMBL" id="RDI62276.1"/>
    </source>
</evidence>
<comment type="caution">
    <text evidence="3">The sequence shown here is derived from an EMBL/GenBank/DDBJ whole genome shotgun (WGS) entry which is preliminary data.</text>
</comment>
<dbReference type="InterPro" id="IPR038507">
    <property type="entry name" value="YcnI-like_sf"/>
</dbReference>
<dbReference type="CDD" id="cd08545">
    <property type="entry name" value="YcnI_like"/>
    <property type="match status" value="1"/>
</dbReference>
<dbReference type="EMBL" id="QQBB01000001">
    <property type="protein sequence ID" value="RDI62276.1"/>
    <property type="molecule type" value="Genomic_DNA"/>
</dbReference>